<dbReference type="CDD" id="cd03814">
    <property type="entry name" value="GT4-like"/>
    <property type="match status" value="1"/>
</dbReference>
<protein>
    <submittedName>
        <fullName evidence="2">Glycosyltransferase family 1 protein</fullName>
    </submittedName>
</protein>
<feature type="domain" description="Glycosyltransferase subfamily 4-like N-terminal" evidence="1">
    <location>
        <begin position="59"/>
        <end position="226"/>
    </location>
</feature>
<comment type="caution">
    <text evidence="2">The sequence shown here is derived from an EMBL/GenBank/DDBJ whole genome shotgun (WGS) entry which is preliminary data.</text>
</comment>
<dbReference type="PANTHER" id="PTHR45947:SF3">
    <property type="entry name" value="SULFOQUINOVOSYL TRANSFERASE SQD2"/>
    <property type="match status" value="1"/>
</dbReference>
<dbReference type="Gene3D" id="3.40.50.2000">
    <property type="entry name" value="Glycogen Phosphorylase B"/>
    <property type="match status" value="2"/>
</dbReference>
<dbReference type="PANTHER" id="PTHR45947">
    <property type="entry name" value="SULFOQUINOVOSYL TRANSFERASE SQD2"/>
    <property type="match status" value="1"/>
</dbReference>
<evidence type="ECO:0000313" key="3">
    <source>
        <dbReference type="Proteomes" id="UP000325788"/>
    </source>
</evidence>
<evidence type="ECO:0000313" key="2">
    <source>
        <dbReference type="EMBL" id="KAB1854507.1"/>
    </source>
</evidence>
<organism evidence="2 3">
    <name type="scientific">Acinetobacter tandoii</name>
    <dbReference type="NCBI Taxonomy" id="202954"/>
    <lineage>
        <taxon>Bacteria</taxon>
        <taxon>Pseudomonadati</taxon>
        <taxon>Pseudomonadota</taxon>
        <taxon>Gammaproteobacteria</taxon>
        <taxon>Moraxellales</taxon>
        <taxon>Moraxellaceae</taxon>
        <taxon>Acinetobacter</taxon>
    </lineage>
</organism>
<dbReference type="RefSeq" id="WP_151504756.1">
    <property type="nucleotide sequence ID" value="NZ_VXLD01000006.1"/>
</dbReference>
<reference evidence="2 3" key="1">
    <citation type="submission" date="2019-09" db="EMBL/GenBank/DDBJ databases">
        <title>Draft genome sequence of Acinetobacter tandoii W4-4-4 isolated from environmental water sample.</title>
        <authorList>
            <person name="Wee S.K."/>
            <person name="Yan B."/>
            <person name="Mustaffa S.B."/>
            <person name="Yap E.P.H."/>
        </authorList>
    </citation>
    <scope>NUCLEOTIDE SEQUENCE [LARGE SCALE GENOMIC DNA]</scope>
    <source>
        <strain evidence="2 3">W4-4-4</strain>
    </source>
</reference>
<dbReference type="AlphaFoldDB" id="A0A5N4W8D0"/>
<proteinExistence type="predicted"/>
<keyword evidence="2" id="KW-0808">Transferase</keyword>
<gene>
    <name evidence="2" type="ORF">F4W09_10430</name>
</gene>
<sequence length="427" mass="47840">MSYISTVGLLKQQDFPDSFKFYFKLQKNKNSVEEISVLKDLVRPRLKIAIVTETWPPEVNGVALSLMQLCKGLQKQGHKILLIRPSQTQTCADFIPNKECLVTAQSIPKYPSLQFGWPQFLKVANALDEFMPNVVHVVTEGPLGLTALHAAKSRDIPVSSGFHSPFQDFSRFFDLAFLIKPIQHYLRWFHNNTQLTCVPSKDTEKALKQFGIKCPLVVVGRGVDTQQFSPLYRSEAYRCIWGADSNTTVMLYVGRLSPEKEIDVLIRNYICMLQRGEKHYKLVITGDGPDRQRLENLGKAHGVIFTGSLTGKNLASVYASADVFVFASQVETFGNVVLEAMASGLPVVAYNYACAHAHIEHGNTGWLSTLGDVNSFSSQMQCLPRPNILNSMGQSARLKVMEMGWNHPVNQLEQALYHVAKETRMIA</sequence>
<dbReference type="InterPro" id="IPR028098">
    <property type="entry name" value="Glyco_trans_4-like_N"/>
</dbReference>
<dbReference type="SUPFAM" id="SSF53756">
    <property type="entry name" value="UDP-Glycosyltransferase/glycogen phosphorylase"/>
    <property type="match status" value="1"/>
</dbReference>
<dbReference type="Proteomes" id="UP000325788">
    <property type="component" value="Unassembled WGS sequence"/>
</dbReference>
<accession>A0A5N4W8D0</accession>
<dbReference type="Pfam" id="PF13439">
    <property type="entry name" value="Glyco_transf_4"/>
    <property type="match status" value="1"/>
</dbReference>
<dbReference type="Pfam" id="PF13692">
    <property type="entry name" value="Glyco_trans_1_4"/>
    <property type="match status" value="1"/>
</dbReference>
<evidence type="ECO:0000259" key="1">
    <source>
        <dbReference type="Pfam" id="PF13439"/>
    </source>
</evidence>
<dbReference type="GO" id="GO:0016757">
    <property type="term" value="F:glycosyltransferase activity"/>
    <property type="evidence" value="ECO:0007669"/>
    <property type="project" value="TreeGrafter"/>
</dbReference>
<dbReference type="EMBL" id="VXLD01000006">
    <property type="protein sequence ID" value="KAB1854507.1"/>
    <property type="molecule type" value="Genomic_DNA"/>
</dbReference>
<name>A0A5N4W8D0_9GAMM</name>
<dbReference type="InterPro" id="IPR050194">
    <property type="entry name" value="Glycosyltransferase_grp1"/>
</dbReference>